<evidence type="ECO:0000256" key="1">
    <source>
        <dbReference type="ARBA" id="ARBA00004571"/>
    </source>
</evidence>
<evidence type="ECO:0000256" key="13">
    <source>
        <dbReference type="SAM" id="SignalP"/>
    </source>
</evidence>
<dbReference type="RefSeq" id="WP_200353795.1">
    <property type="nucleotide sequence ID" value="NZ_JAENIL010000003.1"/>
</dbReference>
<feature type="chain" id="PRO_5036844530" evidence="13">
    <location>
        <begin position="32"/>
        <end position="984"/>
    </location>
</feature>
<accession>A0A934RWA2</accession>
<dbReference type="SUPFAM" id="SSF56935">
    <property type="entry name" value="Porins"/>
    <property type="match status" value="1"/>
</dbReference>
<comment type="subcellular location">
    <subcellularLocation>
        <location evidence="1 11">Cell outer membrane</location>
        <topology evidence="1 11">Multi-pass membrane protein</topology>
    </subcellularLocation>
</comment>
<keyword evidence="6 13" id="KW-0732">Signal</keyword>
<evidence type="ECO:0000256" key="11">
    <source>
        <dbReference type="PROSITE-ProRule" id="PRU01360"/>
    </source>
</evidence>
<feature type="region of interest" description="Disordered" evidence="12">
    <location>
        <begin position="846"/>
        <end position="865"/>
    </location>
</feature>
<dbReference type="PROSITE" id="PS52016">
    <property type="entry name" value="TONB_DEPENDENT_REC_3"/>
    <property type="match status" value="1"/>
</dbReference>
<keyword evidence="8" id="KW-0406">Ion transport</keyword>
<gene>
    <name evidence="15" type="ORF">JIN87_01790</name>
</gene>
<keyword evidence="5 11" id="KW-0812">Transmembrane</keyword>
<keyword evidence="7" id="KW-0408">Iron</keyword>
<keyword evidence="4" id="KW-0410">Iron transport</keyword>
<dbReference type="InterPro" id="IPR036942">
    <property type="entry name" value="Beta-barrel_TonB_sf"/>
</dbReference>
<dbReference type="InterPro" id="IPR012910">
    <property type="entry name" value="Plug_dom"/>
</dbReference>
<keyword evidence="10 11" id="KW-0998">Cell outer membrane</keyword>
<dbReference type="GO" id="GO:0009279">
    <property type="term" value="C:cell outer membrane"/>
    <property type="evidence" value="ECO:0007669"/>
    <property type="project" value="UniProtKB-SubCell"/>
</dbReference>
<evidence type="ECO:0000256" key="7">
    <source>
        <dbReference type="ARBA" id="ARBA00023004"/>
    </source>
</evidence>
<evidence type="ECO:0000256" key="12">
    <source>
        <dbReference type="SAM" id="MobiDB-lite"/>
    </source>
</evidence>
<keyword evidence="2 11" id="KW-0813">Transport</keyword>
<dbReference type="InterPro" id="IPR039426">
    <property type="entry name" value="TonB-dep_rcpt-like"/>
</dbReference>
<sequence length="984" mass="107691">MKNTTTKPASALKCVALFSAPFLMLGGNLSAQDEDEVYELSPFHVDGSDDSGYRATNSISGTRINMAIKDTPMPLEVVTRQFMEDTGATDLREALKYSSGVILESQNDLASRGPSAYQGPGGVNNPEGATANMNGVQLKLRGFVTNNSLRDGFLRQNSTDSVNIERVEVVRGPAALLYGTGNFGGVVNYMVRRPSAVSSNSFDVTVGTDELMRGTFDSTGALSEDGKVAYRISGALQSSADHTDYFEQDHFFVTPAVVWNPTEKTEIYFDAEYGEQNLSGIGARRLRSVANVGINNDQNEHSGFYTPIGADPREVRITGPDTYFDSQSSNFLAKVTHEFFEGVNFLAGYNYSTHDTQQRDIAAQLFTNLGPVELQETIELQPIEPGKASANDNVQTGEVPNSIAQYLWSRNEDDNTRHQYRAELALRKQLLENGSEWLRFDNQILIGFSYLKHEKNSSSWITNPGEFNYRAPNDLTPLRFDVQGDGSPTAGLFHNNTSYSEAVNEGTYVSYLGSFLNDRLKVMVGARRDKNDTLNTNTGRNAPGDPFTTNTTIGETQKDDTNQYGVSFKVTDNVSIFALESEGLQPNFSGQVLPDTGAPAGASFAKSEEIGLKFDFLDGKISGTVSKYKIEKVGFVGAPWFSPVTLGNPRFDPSKDIVYNVSNWTPSQAEGGSNGGSGKLDSGAPYDAWLAGVDSGAIFQSSEGNGSPTWYVNASMPDGAAYLDAGFAANAIDPGNWAGFLYQGESGDSLVNNATMDTMAFHGNGSNNATILQTDESKGWDAQILYSVNENLQLLANAAITEVERVNFGQWMAYPHREDRWAVWNYDNASWGTFNFPREDIWGDPGTPGGLGPATETRTGEGQLAGDDTPKYRFDFWGSYKFTDGKLKGTTVGLGGYYESKREYISGVTRGSGQNIFDEDGRALVLYTDPRHNIDAMIRYDWLTKSDQPQHVQLNVTNLLNDRDLYGLIYSAPLSAKISYGRDF</sequence>
<dbReference type="Proteomes" id="UP000617628">
    <property type="component" value="Unassembled WGS sequence"/>
</dbReference>
<keyword evidence="9 11" id="KW-0472">Membrane</keyword>
<evidence type="ECO:0000256" key="5">
    <source>
        <dbReference type="ARBA" id="ARBA00022692"/>
    </source>
</evidence>
<dbReference type="Gene3D" id="2.40.170.20">
    <property type="entry name" value="TonB-dependent receptor, beta-barrel domain"/>
    <property type="match status" value="2"/>
</dbReference>
<feature type="signal peptide" evidence="13">
    <location>
        <begin position="1"/>
        <end position="31"/>
    </location>
</feature>
<dbReference type="Gene3D" id="2.170.130.10">
    <property type="entry name" value="TonB-dependent receptor, plug domain"/>
    <property type="match status" value="1"/>
</dbReference>
<dbReference type="EMBL" id="JAENIL010000003">
    <property type="protein sequence ID" value="MBK1875577.1"/>
    <property type="molecule type" value="Genomic_DNA"/>
</dbReference>
<dbReference type="InterPro" id="IPR037066">
    <property type="entry name" value="Plug_dom_sf"/>
</dbReference>
<reference evidence="15" key="1">
    <citation type="submission" date="2021-01" db="EMBL/GenBank/DDBJ databases">
        <title>Modified the classification status of verrucomicrobia.</title>
        <authorList>
            <person name="Feng X."/>
        </authorList>
    </citation>
    <scope>NUCLEOTIDE SEQUENCE</scope>
    <source>
        <strain evidence="15">KCTC 13126</strain>
    </source>
</reference>
<evidence type="ECO:0000256" key="6">
    <source>
        <dbReference type="ARBA" id="ARBA00022729"/>
    </source>
</evidence>
<keyword evidence="16" id="KW-1185">Reference proteome</keyword>
<evidence type="ECO:0000313" key="15">
    <source>
        <dbReference type="EMBL" id="MBK1875577.1"/>
    </source>
</evidence>
<feature type="region of interest" description="Disordered" evidence="12">
    <location>
        <begin position="530"/>
        <end position="559"/>
    </location>
</feature>
<organism evidence="15 16">
    <name type="scientific">Pelagicoccus mobilis</name>
    <dbReference type="NCBI Taxonomy" id="415221"/>
    <lineage>
        <taxon>Bacteria</taxon>
        <taxon>Pseudomonadati</taxon>
        <taxon>Verrucomicrobiota</taxon>
        <taxon>Opitutia</taxon>
        <taxon>Puniceicoccales</taxon>
        <taxon>Pelagicoccaceae</taxon>
        <taxon>Pelagicoccus</taxon>
    </lineage>
</organism>
<evidence type="ECO:0000256" key="3">
    <source>
        <dbReference type="ARBA" id="ARBA00022452"/>
    </source>
</evidence>
<protein>
    <submittedName>
        <fullName evidence="15">TonB-dependent receptor plug domain-containing protein</fullName>
    </submittedName>
</protein>
<comment type="caution">
    <text evidence="15">The sequence shown here is derived from an EMBL/GenBank/DDBJ whole genome shotgun (WGS) entry which is preliminary data.</text>
</comment>
<dbReference type="AlphaFoldDB" id="A0A934RWA2"/>
<keyword evidence="3 11" id="KW-1134">Transmembrane beta strand</keyword>
<feature type="domain" description="TonB-dependent receptor plug" evidence="14">
    <location>
        <begin position="68"/>
        <end position="186"/>
    </location>
</feature>
<evidence type="ECO:0000256" key="2">
    <source>
        <dbReference type="ARBA" id="ARBA00022448"/>
    </source>
</evidence>
<comment type="similarity">
    <text evidence="11">Belongs to the TonB-dependent receptor family.</text>
</comment>
<evidence type="ECO:0000313" key="16">
    <source>
        <dbReference type="Proteomes" id="UP000617628"/>
    </source>
</evidence>
<evidence type="ECO:0000256" key="4">
    <source>
        <dbReference type="ARBA" id="ARBA00022496"/>
    </source>
</evidence>
<dbReference type="GO" id="GO:0015344">
    <property type="term" value="F:siderophore uptake transmembrane transporter activity"/>
    <property type="evidence" value="ECO:0007669"/>
    <property type="project" value="TreeGrafter"/>
</dbReference>
<evidence type="ECO:0000256" key="8">
    <source>
        <dbReference type="ARBA" id="ARBA00023065"/>
    </source>
</evidence>
<dbReference type="PANTHER" id="PTHR32552">
    <property type="entry name" value="FERRICHROME IRON RECEPTOR-RELATED"/>
    <property type="match status" value="1"/>
</dbReference>
<dbReference type="PANTHER" id="PTHR32552:SF68">
    <property type="entry name" value="FERRICHROME OUTER MEMBRANE TRANSPORTER_PHAGE RECEPTOR"/>
    <property type="match status" value="1"/>
</dbReference>
<keyword evidence="15" id="KW-0675">Receptor</keyword>
<dbReference type="Pfam" id="PF07715">
    <property type="entry name" value="Plug"/>
    <property type="match status" value="1"/>
</dbReference>
<proteinExistence type="inferred from homology"/>
<evidence type="ECO:0000256" key="9">
    <source>
        <dbReference type="ARBA" id="ARBA00023136"/>
    </source>
</evidence>
<evidence type="ECO:0000256" key="10">
    <source>
        <dbReference type="ARBA" id="ARBA00023237"/>
    </source>
</evidence>
<evidence type="ECO:0000259" key="14">
    <source>
        <dbReference type="Pfam" id="PF07715"/>
    </source>
</evidence>
<name>A0A934RWA2_9BACT</name>